<dbReference type="Gene3D" id="1.10.510.10">
    <property type="entry name" value="Transferase(Phosphotransferase) domain 1"/>
    <property type="match status" value="1"/>
</dbReference>
<dbReference type="AlphaFoldDB" id="A0AAV5SZA5"/>
<evidence type="ECO:0000313" key="8">
    <source>
        <dbReference type="Proteomes" id="UP001432027"/>
    </source>
</evidence>
<feature type="domain" description="Protein kinase" evidence="6">
    <location>
        <begin position="1"/>
        <end position="203"/>
    </location>
</feature>
<dbReference type="GO" id="GO:0005634">
    <property type="term" value="C:nucleus"/>
    <property type="evidence" value="ECO:0007669"/>
    <property type="project" value="TreeGrafter"/>
</dbReference>
<proteinExistence type="inferred from homology"/>
<dbReference type="GO" id="GO:0005737">
    <property type="term" value="C:cytoplasm"/>
    <property type="evidence" value="ECO:0007669"/>
    <property type="project" value="TreeGrafter"/>
</dbReference>
<keyword evidence="8" id="KW-1185">Reference proteome</keyword>
<sequence length="204" mass="24005">MCCLQFEETIPSADSQLLFIKMELCKSSLKHRLYDSKKSDHRSLDKSKKWFKHIAKGVKHIHDKDFIHRDLKPCNILFNKDRRLKIADMGTLIERKFGNDKVEILVNDDETIGTFVYKSPEQVSWDPKISSKSEVFTMGLIFVEMYVIIEKTEREQIFNSYRAGTQHDHFKDEPETATFVGKLTNKINDKRPSCSEILRDRFLR</sequence>
<name>A0AAV5SZA5_9BILA</name>
<dbReference type="PROSITE" id="PS50011">
    <property type="entry name" value="PROTEIN_KINASE_DOM"/>
    <property type="match status" value="1"/>
</dbReference>
<dbReference type="PROSITE" id="PS00108">
    <property type="entry name" value="PROTEIN_KINASE_ST"/>
    <property type="match status" value="1"/>
</dbReference>
<dbReference type="SUPFAM" id="SSF56112">
    <property type="entry name" value="Protein kinase-like (PK-like)"/>
    <property type="match status" value="1"/>
</dbReference>
<protein>
    <recommendedName>
        <fullName evidence="6">Protein kinase domain-containing protein</fullName>
    </recommendedName>
</protein>
<keyword evidence="2" id="KW-0547">Nucleotide-binding</keyword>
<dbReference type="PANTHER" id="PTHR11042:SF91">
    <property type="entry name" value="EUKARYOTIC TRANSLATION INITIATION FACTOR 2-ALPHA KINASE"/>
    <property type="match status" value="1"/>
</dbReference>
<organism evidence="7 8">
    <name type="scientific">Pristionchus entomophagus</name>
    <dbReference type="NCBI Taxonomy" id="358040"/>
    <lineage>
        <taxon>Eukaryota</taxon>
        <taxon>Metazoa</taxon>
        <taxon>Ecdysozoa</taxon>
        <taxon>Nematoda</taxon>
        <taxon>Chromadorea</taxon>
        <taxon>Rhabditida</taxon>
        <taxon>Rhabditina</taxon>
        <taxon>Diplogasteromorpha</taxon>
        <taxon>Diplogasteroidea</taxon>
        <taxon>Neodiplogasteridae</taxon>
        <taxon>Pristionchus</taxon>
    </lineage>
</organism>
<dbReference type="Pfam" id="PF00069">
    <property type="entry name" value="Pkinase"/>
    <property type="match status" value="1"/>
</dbReference>
<keyword evidence="3" id="KW-0418">Kinase</keyword>
<evidence type="ECO:0000259" key="6">
    <source>
        <dbReference type="PROSITE" id="PS50011"/>
    </source>
</evidence>
<dbReference type="Proteomes" id="UP001432027">
    <property type="component" value="Unassembled WGS sequence"/>
</dbReference>
<evidence type="ECO:0000313" key="7">
    <source>
        <dbReference type="EMBL" id="GMS86654.1"/>
    </source>
</evidence>
<comment type="caution">
    <text evidence="7">The sequence shown here is derived from an EMBL/GenBank/DDBJ whole genome shotgun (WGS) entry which is preliminary data.</text>
</comment>
<evidence type="ECO:0000256" key="5">
    <source>
        <dbReference type="ARBA" id="ARBA00037982"/>
    </source>
</evidence>
<keyword evidence="4" id="KW-0067">ATP-binding</keyword>
<dbReference type="InterPro" id="IPR000719">
    <property type="entry name" value="Prot_kinase_dom"/>
</dbReference>
<dbReference type="InterPro" id="IPR050339">
    <property type="entry name" value="CC_SR_Kinase"/>
</dbReference>
<dbReference type="GO" id="GO:0005524">
    <property type="term" value="F:ATP binding"/>
    <property type="evidence" value="ECO:0007669"/>
    <property type="project" value="UniProtKB-KW"/>
</dbReference>
<dbReference type="GO" id="GO:0004694">
    <property type="term" value="F:eukaryotic translation initiation factor 2alpha kinase activity"/>
    <property type="evidence" value="ECO:0007669"/>
    <property type="project" value="TreeGrafter"/>
</dbReference>
<evidence type="ECO:0000256" key="4">
    <source>
        <dbReference type="ARBA" id="ARBA00022840"/>
    </source>
</evidence>
<evidence type="ECO:0000256" key="3">
    <source>
        <dbReference type="ARBA" id="ARBA00022777"/>
    </source>
</evidence>
<accession>A0AAV5SZA5</accession>
<dbReference type="InterPro" id="IPR008271">
    <property type="entry name" value="Ser/Thr_kinase_AS"/>
</dbReference>
<evidence type="ECO:0000256" key="1">
    <source>
        <dbReference type="ARBA" id="ARBA00022679"/>
    </source>
</evidence>
<dbReference type="InterPro" id="IPR011009">
    <property type="entry name" value="Kinase-like_dom_sf"/>
</dbReference>
<dbReference type="PANTHER" id="PTHR11042">
    <property type="entry name" value="EUKARYOTIC TRANSLATION INITIATION FACTOR 2-ALPHA KINASE EIF2-ALPHA KINASE -RELATED"/>
    <property type="match status" value="1"/>
</dbReference>
<gene>
    <name evidence="7" type="ORF">PENTCL1PPCAC_8829</name>
</gene>
<dbReference type="SMART" id="SM00220">
    <property type="entry name" value="S_TKc"/>
    <property type="match status" value="1"/>
</dbReference>
<dbReference type="EMBL" id="BTSX01000002">
    <property type="protein sequence ID" value="GMS86654.1"/>
    <property type="molecule type" value="Genomic_DNA"/>
</dbReference>
<comment type="similarity">
    <text evidence="5">Belongs to the protein kinase superfamily. Ser/Thr protein kinase family. GCN2 subfamily.</text>
</comment>
<keyword evidence="1" id="KW-0808">Transferase</keyword>
<reference evidence="7" key="1">
    <citation type="submission" date="2023-10" db="EMBL/GenBank/DDBJ databases">
        <title>Genome assembly of Pristionchus species.</title>
        <authorList>
            <person name="Yoshida K."/>
            <person name="Sommer R.J."/>
        </authorList>
    </citation>
    <scope>NUCLEOTIDE SEQUENCE</scope>
    <source>
        <strain evidence="7">RS0144</strain>
    </source>
</reference>
<evidence type="ECO:0000256" key="2">
    <source>
        <dbReference type="ARBA" id="ARBA00022741"/>
    </source>
</evidence>